<keyword evidence="3" id="KW-1185">Reference proteome</keyword>
<gene>
    <name evidence="2" type="ORF">CTI12_AA025060</name>
</gene>
<proteinExistence type="predicted"/>
<keyword evidence="1" id="KW-1133">Transmembrane helix</keyword>
<evidence type="ECO:0000256" key="1">
    <source>
        <dbReference type="SAM" id="Phobius"/>
    </source>
</evidence>
<dbReference type="OrthoDB" id="10313218at2759"/>
<evidence type="ECO:0000313" key="3">
    <source>
        <dbReference type="Proteomes" id="UP000245207"/>
    </source>
</evidence>
<dbReference type="Proteomes" id="UP000245207">
    <property type="component" value="Unassembled WGS sequence"/>
</dbReference>
<protein>
    <submittedName>
        <fullName evidence="2">Uncharacterized protein</fullName>
    </submittedName>
</protein>
<evidence type="ECO:0000313" key="2">
    <source>
        <dbReference type="EMBL" id="PWA97838.1"/>
    </source>
</evidence>
<dbReference type="EMBL" id="PKPP01000097">
    <property type="protein sequence ID" value="PWA97838.1"/>
    <property type="molecule type" value="Genomic_DNA"/>
</dbReference>
<accession>A0A2U1QIN9</accession>
<sequence>MAQLSGIVVFNVAFVIALMFTVGMITSVKGDVCTDLIPFTPKWCDGDITVSDDCWDACRRRYQFLAKATCDYLPSFPGPNKSVCKCFYNC</sequence>
<name>A0A2U1QIN9_ARTAN</name>
<keyword evidence="1" id="KW-0812">Transmembrane</keyword>
<organism evidence="2 3">
    <name type="scientific">Artemisia annua</name>
    <name type="common">Sweet wormwood</name>
    <dbReference type="NCBI Taxonomy" id="35608"/>
    <lineage>
        <taxon>Eukaryota</taxon>
        <taxon>Viridiplantae</taxon>
        <taxon>Streptophyta</taxon>
        <taxon>Embryophyta</taxon>
        <taxon>Tracheophyta</taxon>
        <taxon>Spermatophyta</taxon>
        <taxon>Magnoliopsida</taxon>
        <taxon>eudicotyledons</taxon>
        <taxon>Gunneridae</taxon>
        <taxon>Pentapetalae</taxon>
        <taxon>asterids</taxon>
        <taxon>campanulids</taxon>
        <taxon>Asterales</taxon>
        <taxon>Asteraceae</taxon>
        <taxon>Asteroideae</taxon>
        <taxon>Anthemideae</taxon>
        <taxon>Artemisiinae</taxon>
        <taxon>Artemisia</taxon>
    </lineage>
</organism>
<comment type="caution">
    <text evidence="2">The sequence shown here is derived from an EMBL/GenBank/DDBJ whole genome shotgun (WGS) entry which is preliminary data.</text>
</comment>
<reference evidence="2 3" key="1">
    <citation type="journal article" date="2018" name="Mol. Plant">
        <title>The genome of Artemisia annua provides insight into the evolution of Asteraceae family and artemisinin biosynthesis.</title>
        <authorList>
            <person name="Shen Q."/>
            <person name="Zhang L."/>
            <person name="Liao Z."/>
            <person name="Wang S."/>
            <person name="Yan T."/>
            <person name="Shi P."/>
            <person name="Liu M."/>
            <person name="Fu X."/>
            <person name="Pan Q."/>
            <person name="Wang Y."/>
            <person name="Lv Z."/>
            <person name="Lu X."/>
            <person name="Zhang F."/>
            <person name="Jiang W."/>
            <person name="Ma Y."/>
            <person name="Chen M."/>
            <person name="Hao X."/>
            <person name="Li L."/>
            <person name="Tang Y."/>
            <person name="Lv G."/>
            <person name="Zhou Y."/>
            <person name="Sun X."/>
            <person name="Brodelius P.E."/>
            <person name="Rose J.K.C."/>
            <person name="Tang K."/>
        </authorList>
    </citation>
    <scope>NUCLEOTIDE SEQUENCE [LARGE SCALE GENOMIC DNA]</scope>
    <source>
        <strain evidence="3">cv. Huhao1</strain>
        <tissue evidence="2">Leaf</tissue>
    </source>
</reference>
<keyword evidence="1" id="KW-0472">Membrane</keyword>
<dbReference type="AlphaFoldDB" id="A0A2U1QIN9"/>
<feature type="transmembrane region" description="Helical" evidence="1">
    <location>
        <begin position="7"/>
        <end position="28"/>
    </location>
</feature>